<evidence type="ECO:0000313" key="4">
    <source>
        <dbReference type="Proteomes" id="UP000317318"/>
    </source>
</evidence>
<keyword evidence="4" id="KW-1185">Reference proteome</keyword>
<keyword evidence="1 3" id="KW-0808">Transferase</keyword>
<proteinExistence type="predicted"/>
<dbReference type="Proteomes" id="UP000317318">
    <property type="component" value="Chromosome"/>
</dbReference>
<feature type="domain" description="Glycosyl transferase family 1" evidence="2">
    <location>
        <begin position="288"/>
        <end position="446"/>
    </location>
</feature>
<gene>
    <name evidence="3" type="ORF">Pan189_07280</name>
</gene>
<dbReference type="AlphaFoldDB" id="A0A517QXJ3"/>
<evidence type="ECO:0000256" key="1">
    <source>
        <dbReference type="ARBA" id="ARBA00022679"/>
    </source>
</evidence>
<reference evidence="3 4" key="1">
    <citation type="submission" date="2019-02" db="EMBL/GenBank/DDBJ databases">
        <title>Deep-cultivation of Planctomycetes and their phenomic and genomic characterization uncovers novel biology.</title>
        <authorList>
            <person name="Wiegand S."/>
            <person name="Jogler M."/>
            <person name="Boedeker C."/>
            <person name="Pinto D."/>
            <person name="Vollmers J."/>
            <person name="Rivas-Marin E."/>
            <person name="Kohn T."/>
            <person name="Peeters S.H."/>
            <person name="Heuer A."/>
            <person name="Rast P."/>
            <person name="Oberbeckmann S."/>
            <person name="Bunk B."/>
            <person name="Jeske O."/>
            <person name="Meyerdierks A."/>
            <person name="Storesund J.E."/>
            <person name="Kallscheuer N."/>
            <person name="Luecker S."/>
            <person name="Lage O.M."/>
            <person name="Pohl T."/>
            <person name="Merkel B.J."/>
            <person name="Hornburger P."/>
            <person name="Mueller R.-W."/>
            <person name="Bruemmer F."/>
            <person name="Labrenz M."/>
            <person name="Spormann A.M."/>
            <person name="Op den Camp H."/>
            <person name="Overmann J."/>
            <person name="Amann R."/>
            <person name="Jetten M.S.M."/>
            <person name="Mascher T."/>
            <person name="Medema M.H."/>
            <person name="Devos D.P."/>
            <person name="Kaster A.-K."/>
            <person name="Ovreas L."/>
            <person name="Rohde M."/>
            <person name="Galperin M.Y."/>
            <person name="Jogler C."/>
        </authorList>
    </citation>
    <scope>NUCLEOTIDE SEQUENCE [LARGE SCALE GENOMIC DNA]</scope>
    <source>
        <strain evidence="3 4">Pan189</strain>
    </source>
</reference>
<dbReference type="Gene3D" id="3.40.50.2000">
    <property type="entry name" value="Glycogen Phosphorylase B"/>
    <property type="match status" value="1"/>
</dbReference>
<dbReference type="PANTHER" id="PTHR46401:SF2">
    <property type="entry name" value="GLYCOSYLTRANSFERASE WBBK-RELATED"/>
    <property type="match status" value="1"/>
</dbReference>
<name>A0A517QXJ3_9PLAN</name>
<accession>A0A517QXJ3</accession>
<dbReference type="CDD" id="cd03809">
    <property type="entry name" value="GT4_MtfB-like"/>
    <property type="match status" value="1"/>
</dbReference>
<evidence type="ECO:0000313" key="3">
    <source>
        <dbReference type="EMBL" id="QDT36372.1"/>
    </source>
</evidence>
<dbReference type="InterPro" id="IPR001296">
    <property type="entry name" value="Glyco_trans_1"/>
</dbReference>
<dbReference type="EMBL" id="CP036268">
    <property type="protein sequence ID" value="QDT36372.1"/>
    <property type="molecule type" value="Genomic_DNA"/>
</dbReference>
<dbReference type="GO" id="GO:0016757">
    <property type="term" value="F:glycosyltransferase activity"/>
    <property type="evidence" value="ECO:0007669"/>
    <property type="project" value="InterPro"/>
</dbReference>
<dbReference type="Pfam" id="PF00534">
    <property type="entry name" value="Glycos_transf_1"/>
    <property type="match status" value="1"/>
</dbReference>
<dbReference type="PANTHER" id="PTHR46401">
    <property type="entry name" value="GLYCOSYLTRANSFERASE WBBK-RELATED"/>
    <property type="match status" value="1"/>
</dbReference>
<evidence type="ECO:0000259" key="2">
    <source>
        <dbReference type="Pfam" id="PF00534"/>
    </source>
</evidence>
<sequence>MNSSQVNGQPTTVWFDVENFVYGIATPHAGIPRTLASLIREYQGTSDFNLKFCQVDLEDDRLVEVDSAVVEDWVDRMFPAVAEEPDSSPIVVEGGTQHRIIRVLNRFGGNFRNGLRSFAPRPLYHSILNRARPVVYRCPAPVRNFLRSAKRDAHRLYRHLKRTPKPKEALIREGEIFLSAGASWTSLETPRLIADLKARHGFEVAQIIYDCIPTFMPQLWGPGFSGHFTAWLADMLHVCDHAIAISEKTAEDLRLFAQKVHLPSPRTSVIRLGDNISQRTVTAKPKFADALNDSFVLTVGTIEARKNHRILYQVWRKLSAELGEECPSLVCVGSPGFLTGELEYEIFNDPLTFDKIKFVHGVSDAELLWLYDNCRFTVYPSIYEGWGLPVGESLRHGRHCIATDNSSIPEIAGDLVDYFDPHDTQRCYELVRAYLLDNELLRHREQRIQDEYEITTWTECADQLLQLLVGTTAKSQEPSRNQTAVPVAA</sequence>
<dbReference type="SUPFAM" id="SSF53756">
    <property type="entry name" value="UDP-Glycosyltransferase/glycogen phosphorylase"/>
    <property type="match status" value="1"/>
</dbReference>
<dbReference type="KEGG" id="svp:Pan189_07280"/>
<protein>
    <submittedName>
        <fullName evidence="3">Glycosyl transferases group 1</fullName>
    </submittedName>
</protein>
<organism evidence="3 4">
    <name type="scientific">Stratiformator vulcanicus</name>
    <dbReference type="NCBI Taxonomy" id="2527980"/>
    <lineage>
        <taxon>Bacteria</taxon>
        <taxon>Pseudomonadati</taxon>
        <taxon>Planctomycetota</taxon>
        <taxon>Planctomycetia</taxon>
        <taxon>Planctomycetales</taxon>
        <taxon>Planctomycetaceae</taxon>
        <taxon>Stratiformator</taxon>
    </lineage>
</organism>